<evidence type="ECO:0000313" key="4">
    <source>
        <dbReference type="Proteomes" id="UP001219518"/>
    </source>
</evidence>
<dbReference type="Proteomes" id="UP001219518">
    <property type="component" value="Unassembled WGS sequence"/>
</dbReference>
<evidence type="ECO:0000259" key="2">
    <source>
        <dbReference type="PROSITE" id="PS51038"/>
    </source>
</evidence>
<feature type="compositionally biased region" description="Basic and acidic residues" evidence="1">
    <location>
        <begin position="629"/>
        <end position="643"/>
    </location>
</feature>
<dbReference type="Pfam" id="PF01426">
    <property type="entry name" value="BAH"/>
    <property type="match status" value="1"/>
</dbReference>
<dbReference type="GO" id="GO:0003682">
    <property type="term" value="F:chromatin binding"/>
    <property type="evidence" value="ECO:0007669"/>
    <property type="project" value="InterPro"/>
</dbReference>
<accession>A0AAE1HRJ2</accession>
<dbReference type="PANTHER" id="PTHR46576:SF1">
    <property type="entry name" value="BROMO ADJACENT HOMOLOGY DOMAIN-CONTAINING 1 PROTEIN"/>
    <property type="match status" value="1"/>
</dbReference>
<feature type="compositionally biased region" description="Low complexity" evidence="1">
    <location>
        <begin position="567"/>
        <end position="597"/>
    </location>
</feature>
<dbReference type="GO" id="GO:0005677">
    <property type="term" value="C:chromatin silencing complex"/>
    <property type="evidence" value="ECO:0007669"/>
    <property type="project" value="TreeGrafter"/>
</dbReference>
<comment type="caution">
    <text evidence="3">The sequence shown here is derived from an EMBL/GenBank/DDBJ whole genome shotgun (WGS) entry which is preliminary data.</text>
</comment>
<feature type="compositionally biased region" description="Pro residues" evidence="1">
    <location>
        <begin position="292"/>
        <end position="307"/>
    </location>
</feature>
<keyword evidence="4" id="KW-1185">Reference proteome</keyword>
<feature type="region of interest" description="Disordered" evidence="1">
    <location>
        <begin position="746"/>
        <end position="805"/>
    </location>
</feature>
<dbReference type="PANTHER" id="PTHR46576">
    <property type="entry name" value="BROMO ADJACENT HOMOLOGY DOMAIN-CONTAINING 1 PROTEIN"/>
    <property type="match status" value="1"/>
</dbReference>
<feature type="compositionally biased region" description="Basic and acidic residues" evidence="1">
    <location>
        <begin position="472"/>
        <end position="483"/>
    </location>
</feature>
<dbReference type="GO" id="GO:0031507">
    <property type="term" value="P:heterochromatin formation"/>
    <property type="evidence" value="ECO:0007669"/>
    <property type="project" value="TreeGrafter"/>
</dbReference>
<dbReference type="InterPro" id="IPR053032">
    <property type="entry name" value="BAH_domain-containing"/>
</dbReference>
<feature type="region of interest" description="Disordered" evidence="1">
    <location>
        <begin position="548"/>
        <end position="671"/>
    </location>
</feature>
<feature type="compositionally biased region" description="Low complexity" evidence="1">
    <location>
        <begin position="64"/>
        <end position="101"/>
    </location>
</feature>
<feature type="compositionally biased region" description="Pro residues" evidence="1">
    <location>
        <begin position="45"/>
        <end position="63"/>
    </location>
</feature>
<protein>
    <submittedName>
        <fullName evidence="3">Bromo adjacent homology domain-containing 1 protein</fullName>
    </submittedName>
</protein>
<name>A0AAE1HRJ2_9NEOP</name>
<dbReference type="InterPro" id="IPR043151">
    <property type="entry name" value="BAH_sf"/>
</dbReference>
<sequence>VYQPAGPLISAAAAAAAHGSTGGPPLLPPLVTAPRAGAGAGAGAPPGPPGPPGRASPPPPAPREPQAQAAGPDAEGGADGAANASAPSVAASSSGTSSTTSMPPPPPHSYRYPPHGHGAYPQPYYSPYPYCGPPAPVGPVAPVGPQYQDPCYPASYYHRAMHYRRHYSYLTPGPQDPYSGGASALAVPGVPPGVPPPAGAVHQMQMVVSSGPPPVPGAPPTPLDYPVESYGHYPTYPGPETATFRCPCPMQSCPKNVHTGPLTGDGKGPKQMQPLALPLPLALPPVALALPQEPPTLPPGILGPPSPARGSAGMPPPPSPAAGATHAHATWDNMEGSKSVVKQDPGTPPEAPVPTEPPALVLATRHNLCRQNVPPPANPPTTCANLPAHLTPRRKRAASPVLGDAVKVEDAKDAKELVVAKAAQNDFRDLKDIKDVKSVSVMSFTTTITTTTIEESTQTTPPPESRLSAPEENSRQAVDKRPGGQEAGSPPSKKKKSKIVNALPTAKALLQLEVSKSKSNKSKCKKVVEVSLSEGLRPGLGQGLTTTVAALTTPPGPPKPANKNSRKTSSTTSTTVTTAVTTASTSCGTTSTTSSGKKSGGGKKAASKRTSSVDSNKFAGSSGGRKRSKSQDKSDEKPQDKAGSKASSRDNSSGPGPGRRRSRSASRSRLAEEEEAAAAVVAAAGLPEGVPLNQCRRLIAAQKKLISKCQAKKEREQARLARQEAARAARLAALVSAAEARKQAAAAGQGEAGSGTGTGTGTEVAHPVGDDVAARLSPAVPGPAPAPGPAAHHHGKHHHNNNNLVDPAVDRSRVEELGRLAGLEVPASLTISQSELRLLESCAEPKTPKWSNGWQWRGQPFLHRVFLNCDDPPVLRKCYPAMQHEEGDNITLGDTILLKSGTRKIDLPFVARVIHLWENPEDGEMMLSLVWFYRPEHTEQGRRPCDRDDEIFSSRHKDFNSVACIEDKCYVLTFNEYCRYRKTIRRLEEGLSPPSLIVPGPEGKYPRHHRLPPGHVAPDMVFFCRRIYDFRQRRLQKNVC</sequence>
<dbReference type="Gene3D" id="2.30.30.490">
    <property type="match status" value="1"/>
</dbReference>
<dbReference type="InterPro" id="IPR001025">
    <property type="entry name" value="BAH_dom"/>
</dbReference>
<dbReference type="SMART" id="SM00439">
    <property type="entry name" value="BAH"/>
    <property type="match status" value="1"/>
</dbReference>
<feature type="non-terminal residue" evidence="3">
    <location>
        <position position="1040"/>
    </location>
</feature>
<feature type="compositionally biased region" description="Basic residues" evidence="1">
    <location>
        <begin position="791"/>
        <end position="800"/>
    </location>
</feature>
<dbReference type="EMBL" id="JAHWGI010001243">
    <property type="protein sequence ID" value="KAK3926083.1"/>
    <property type="molecule type" value="Genomic_DNA"/>
</dbReference>
<reference evidence="3" key="1">
    <citation type="submission" date="2021-07" db="EMBL/GenBank/DDBJ databases">
        <authorList>
            <person name="Catto M.A."/>
            <person name="Jacobson A."/>
            <person name="Kennedy G."/>
            <person name="Labadie P."/>
            <person name="Hunt B.G."/>
            <person name="Srinivasan R."/>
        </authorList>
    </citation>
    <scope>NUCLEOTIDE SEQUENCE</scope>
    <source>
        <strain evidence="3">PL_HMW_Pooled</strain>
        <tissue evidence="3">Head</tissue>
    </source>
</reference>
<dbReference type="AlphaFoldDB" id="A0AAE1HRJ2"/>
<dbReference type="GO" id="GO:0000976">
    <property type="term" value="F:transcription cis-regulatory region binding"/>
    <property type="evidence" value="ECO:0007669"/>
    <property type="project" value="TreeGrafter"/>
</dbReference>
<feature type="region of interest" description="Disordered" evidence="1">
    <location>
        <begin position="14"/>
        <end position="115"/>
    </location>
</feature>
<evidence type="ECO:0000256" key="1">
    <source>
        <dbReference type="SAM" id="MobiDB-lite"/>
    </source>
</evidence>
<gene>
    <name evidence="3" type="ORF">KUF71_014332</name>
</gene>
<reference evidence="3" key="2">
    <citation type="journal article" date="2023" name="BMC Genomics">
        <title>Pest status, molecular evolution, and epigenetic factors derived from the genome assembly of Frankliniella fusca, a thysanopteran phytovirus vector.</title>
        <authorList>
            <person name="Catto M.A."/>
            <person name="Labadie P.E."/>
            <person name="Jacobson A.L."/>
            <person name="Kennedy G.G."/>
            <person name="Srinivasan R."/>
            <person name="Hunt B.G."/>
        </authorList>
    </citation>
    <scope>NUCLEOTIDE SEQUENCE</scope>
    <source>
        <strain evidence="3">PL_HMW_Pooled</strain>
    </source>
</reference>
<proteinExistence type="predicted"/>
<feature type="region of interest" description="Disordered" evidence="1">
    <location>
        <begin position="452"/>
        <end position="499"/>
    </location>
</feature>
<dbReference type="GO" id="GO:0045892">
    <property type="term" value="P:negative regulation of DNA-templated transcription"/>
    <property type="evidence" value="ECO:0007669"/>
    <property type="project" value="TreeGrafter"/>
</dbReference>
<organism evidence="3 4">
    <name type="scientific">Frankliniella fusca</name>
    <dbReference type="NCBI Taxonomy" id="407009"/>
    <lineage>
        <taxon>Eukaryota</taxon>
        <taxon>Metazoa</taxon>
        <taxon>Ecdysozoa</taxon>
        <taxon>Arthropoda</taxon>
        <taxon>Hexapoda</taxon>
        <taxon>Insecta</taxon>
        <taxon>Pterygota</taxon>
        <taxon>Neoptera</taxon>
        <taxon>Paraneoptera</taxon>
        <taxon>Thysanoptera</taxon>
        <taxon>Terebrantia</taxon>
        <taxon>Thripoidea</taxon>
        <taxon>Thripidae</taxon>
        <taxon>Frankliniella</taxon>
    </lineage>
</organism>
<feature type="compositionally biased region" description="Gly residues" evidence="1">
    <location>
        <begin position="750"/>
        <end position="760"/>
    </location>
</feature>
<feature type="region of interest" description="Disordered" evidence="1">
    <location>
        <begin position="291"/>
        <end position="327"/>
    </location>
</feature>
<evidence type="ECO:0000313" key="3">
    <source>
        <dbReference type="EMBL" id="KAK3926083.1"/>
    </source>
</evidence>
<dbReference type="PROSITE" id="PS51038">
    <property type="entry name" value="BAH"/>
    <property type="match status" value="1"/>
</dbReference>
<feature type="domain" description="BAH" evidence="2">
    <location>
        <begin position="888"/>
        <end position="1039"/>
    </location>
</feature>